<dbReference type="SUPFAM" id="SSF54862">
    <property type="entry name" value="4Fe-4S ferredoxins"/>
    <property type="match status" value="1"/>
</dbReference>
<dbReference type="PROSITE" id="PS51379">
    <property type="entry name" value="4FE4S_FER_2"/>
    <property type="match status" value="1"/>
</dbReference>
<name>A0A9Q4PVK7_9EURY</name>
<dbReference type="InterPro" id="IPR017896">
    <property type="entry name" value="4Fe4S_Fe-S-bd"/>
</dbReference>
<dbReference type="EMBL" id="JAKELO010000002">
    <property type="protein sequence ID" value="MDE4908125.1"/>
    <property type="molecule type" value="Genomic_DNA"/>
</dbReference>
<accession>A0A9Q4PVK7</accession>
<dbReference type="GO" id="GO:0016491">
    <property type="term" value="F:oxidoreductase activity"/>
    <property type="evidence" value="ECO:0007669"/>
    <property type="project" value="UniProtKB-ARBA"/>
</dbReference>
<dbReference type="Gene3D" id="3.30.70.20">
    <property type="match status" value="1"/>
</dbReference>
<dbReference type="RefSeq" id="WP_274924761.1">
    <property type="nucleotide sequence ID" value="NZ_JAKELO010000002.1"/>
</dbReference>
<dbReference type="PANTHER" id="PTHR42827:SF1">
    <property type="entry name" value="IRON-SULFUR CLUSTER-BINDING PROTEIN"/>
    <property type="match status" value="1"/>
</dbReference>
<feature type="domain" description="4Fe-4S ferredoxin-type" evidence="1">
    <location>
        <begin position="167"/>
        <end position="196"/>
    </location>
</feature>
<dbReference type="PROSITE" id="PS00198">
    <property type="entry name" value="4FE4S_FER_1"/>
    <property type="match status" value="1"/>
</dbReference>
<evidence type="ECO:0000313" key="3">
    <source>
        <dbReference type="Proteomes" id="UP001143747"/>
    </source>
</evidence>
<sequence length="267" mass="30299">MTDELKQKIQAKCREMEIPLFGIGDVSRWEDPLLNPDMPEAFFPCSIWPEAQSVLVIGLPVHLPALETSPSIWYREEYRAINSLIDQYTYRLAEYLNRQGYPSVSVPRDGYGHVGVLVENPVSFFSHRHAAYLAGLGNFGVNNMLLTPQYGPRVRFGSVFTAAPLPADPMMEGMLCTRCMECVNQCPVKALNADDYPDGLTDKVTCAKYSQTLEKHYRSPCGVCIKVCPVGEDRTHYHREDVGIYRKRTGAEDYHTAWDHVRRYGVK</sequence>
<evidence type="ECO:0000313" key="2">
    <source>
        <dbReference type="EMBL" id="MDE4908125.1"/>
    </source>
</evidence>
<organism evidence="2 3">
    <name type="scientific">Methanogenium marinum</name>
    <dbReference type="NCBI Taxonomy" id="348610"/>
    <lineage>
        <taxon>Archaea</taxon>
        <taxon>Methanobacteriati</taxon>
        <taxon>Methanobacteriota</taxon>
        <taxon>Stenosarchaea group</taxon>
        <taxon>Methanomicrobia</taxon>
        <taxon>Methanomicrobiales</taxon>
        <taxon>Methanomicrobiaceae</taxon>
        <taxon>Methanogenium</taxon>
    </lineage>
</organism>
<evidence type="ECO:0000259" key="1">
    <source>
        <dbReference type="PROSITE" id="PS51379"/>
    </source>
</evidence>
<gene>
    <name evidence="2" type="ORF">L0665_05820</name>
</gene>
<reference evidence="2" key="1">
    <citation type="submission" date="2022-01" db="EMBL/GenBank/DDBJ databases">
        <title>Draft genome of Methanogenium marinum DSM 15558.</title>
        <authorList>
            <person name="Chen S.-C."/>
            <person name="You Y.-T."/>
        </authorList>
    </citation>
    <scope>NUCLEOTIDE SEQUENCE</scope>
    <source>
        <strain evidence="2">DSM 15558</strain>
    </source>
</reference>
<proteinExistence type="predicted"/>
<comment type="caution">
    <text evidence="2">The sequence shown here is derived from an EMBL/GenBank/DDBJ whole genome shotgun (WGS) entry which is preliminary data.</text>
</comment>
<dbReference type="AlphaFoldDB" id="A0A9Q4PVK7"/>
<protein>
    <submittedName>
        <fullName evidence="2">Epoxyqueuosine reductase</fullName>
    </submittedName>
</protein>
<dbReference type="PANTHER" id="PTHR42827">
    <property type="entry name" value="IRON-SULFUR CLUSTER-BINDING PROTEIN-RELATED"/>
    <property type="match status" value="1"/>
</dbReference>
<dbReference type="Proteomes" id="UP001143747">
    <property type="component" value="Unassembled WGS sequence"/>
</dbReference>
<dbReference type="InterPro" id="IPR017900">
    <property type="entry name" value="4Fe4S_Fe_S_CS"/>
</dbReference>
<keyword evidence="3" id="KW-1185">Reference proteome</keyword>